<feature type="non-terminal residue" evidence="1">
    <location>
        <position position="101"/>
    </location>
</feature>
<feature type="non-terminal residue" evidence="1">
    <location>
        <position position="1"/>
    </location>
</feature>
<evidence type="ECO:0000313" key="1">
    <source>
        <dbReference type="EMBL" id="SVC39787.1"/>
    </source>
</evidence>
<name>A0A382LWP9_9ZZZZ</name>
<accession>A0A382LWP9</accession>
<dbReference type="EMBL" id="UINC01089040">
    <property type="protein sequence ID" value="SVC39787.1"/>
    <property type="molecule type" value="Genomic_DNA"/>
</dbReference>
<reference evidence="1" key="1">
    <citation type="submission" date="2018-05" db="EMBL/GenBank/DDBJ databases">
        <authorList>
            <person name="Lanie J.A."/>
            <person name="Ng W.-L."/>
            <person name="Kazmierczak K.M."/>
            <person name="Andrzejewski T.M."/>
            <person name="Davidsen T.M."/>
            <person name="Wayne K.J."/>
            <person name="Tettelin H."/>
            <person name="Glass J.I."/>
            <person name="Rusch D."/>
            <person name="Podicherti R."/>
            <person name="Tsui H.-C.T."/>
            <person name="Winkler M.E."/>
        </authorList>
    </citation>
    <scope>NUCLEOTIDE SEQUENCE</scope>
</reference>
<organism evidence="1">
    <name type="scientific">marine metagenome</name>
    <dbReference type="NCBI Taxonomy" id="408172"/>
    <lineage>
        <taxon>unclassified sequences</taxon>
        <taxon>metagenomes</taxon>
        <taxon>ecological metagenomes</taxon>
    </lineage>
</organism>
<sequence>SRPRPRNWRQPFVAMSSNPMNRTRPGVCTYPRSRWHLQTTKAICTSTRKVCRSIGMTGVSISCPTCFAAKPIATSSRRNIWKRWPAAKRNRIPSNRQSKRA</sequence>
<dbReference type="AlphaFoldDB" id="A0A382LWP9"/>
<proteinExistence type="predicted"/>
<gene>
    <name evidence="1" type="ORF">METZ01_LOCUS292641</name>
</gene>
<protein>
    <submittedName>
        <fullName evidence="1">Uncharacterized protein</fullName>
    </submittedName>
</protein>